<accession>A0A150XAC9</accession>
<feature type="signal peptide" evidence="2">
    <location>
        <begin position="1"/>
        <end position="18"/>
    </location>
</feature>
<dbReference type="OrthoDB" id="9816120at2"/>
<feature type="domain" description="Secretion system C-terminal sorting" evidence="3">
    <location>
        <begin position="645"/>
        <end position="715"/>
    </location>
</feature>
<dbReference type="Pfam" id="PF18962">
    <property type="entry name" value="Por_Secre_tail"/>
    <property type="match status" value="1"/>
</dbReference>
<dbReference type="AlphaFoldDB" id="A0A150XAC9"/>
<dbReference type="Pfam" id="PF13517">
    <property type="entry name" value="FG-GAP_3"/>
    <property type="match status" value="2"/>
</dbReference>
<dbReference type="STRING" id="333140.AWW68_07235"/>
<proteinExistence type="predicted"/>
<evidence type="ECO:0000313" key="5">
    <source>
        <dbReference type="Proteomes" id="UP000075606"/>
    </source>
</evidence>
<dbReference type="RefSeq" id="WP_068219209.1">
    <property type="nucleotide sequence ID" value="NZ_LRPC01000012.1"/>
</dbReference>
<dbReference type="NCBIfam" id="TIGR04183">
    <property type="entry name" value="Por_Secre_tail"/>
    <property type="match status" value="1"/>
</dbReference>
<keyword evidence="5" id="KW-1185">Reference proteome</keyword>
<evidence type="ECO:0000313" key="4">
    <source>
        <dbReference type="EMBL" id="KYG75622.1"/>
    </source>
</evidence>
<organism evidence="4 5">
    <name type="scientific">Roseivirga spongicola</name>
    <dbReference type="NCBI Taxonomy" id="333140"/>
    <lineage>
        <taxon>Bacteria</taxon>
        <taxon>Pseudomonadati</taxon>
        <taxon>Bacteroidota</taxon>
        <taxon>Cytophagia</taxon>
        <taxon>Cytophagales</taxon>
        <taxon>Roseivirgaceae</taxon>
        <taxon>Roseivirga</taxon>
    </lineage>
</organism>
<gene>
    <name evidence="4" type="ORF">AWW68_07235</name>
</gene>
<evidence type="ECO:0000256" key="1">
    <source>
        <dbReference type="ARBA" id="ARBA00022729"/>
    </source>
</evidence>
<name>A0A150XAC9_9BACT</name>
<protein>
    <recommendedName>
        <fullName evidence="3">Secretion system C-terminal sorting domain-containing protein</fullName>
    </recommendedName>
</protein>
<evidence type="ECO:0000259" key="3">
    <source>
        <dbReference type="Pfam" id="PF18962"/>
    </source>
</evidence>
<dbReference type="Proteomes" id="UP000075606">
    <property type="component" value="Unassembled WGS sequence"/>
</dbReference>
<dbReference type="PANTHER" id="PTHR44103">
    <property type="entry name" value="PROPROTEIN CONVERTASE P"/>
    <property type="match status" value="1"/>
</dbReference>
<dbReference type="InterPro" id="IPR028994">
    <property type="entry name" value="Integrin_alpha_N"/>
</dbReference>
<dbReference type="SUPFAM" id="SSF69318">
    <property type="entry name" value="Integrin alpha N-terminal domain"/>
    <property type="match status" value="2"/>
</dbReference>
<dbReference type="InterPro" id="IPR026444">
    <property type="entry name" value="Secre_tail"/>
</dbReference>
<comment type="caution">
    <text evidence="4">The sequence shown here is derived from an EMBL/GenBank/DDBJ whole genome shotgun (WGS) entry which is preliminary data.</text>
</comment>
<evidence type="ECO:0000256" key="2">
    <source>
        <dbReference type="SAM" id="SignalP"/>
    </source>
</evidence>
<reference evidence="4 5" key="1">
    <citation type="submission" date="2016-01" db="EMBL/GenBank/DDBJ databases">
        <title>Genome sequencing of Roseivirga spongicola UST030701-084.</title>
        <authorList>
            <person name="Selvaratnam C."/>
            <person name="Thevarajoo S."/>
            <person name="Goh K.M."/>
            <person name="Ee R."/>
            <person name="Chan K.-G."/>
            <person name="Chong C.S."/>
        </authorList>
    </citation>
    <scope>NUCLEOTIDE SEQUENCE [LARGE SCALE GENOMIC DNA]</scope>
    <source>
        <strain evidence="4 5">UST030701-084</strain>
    </source>
</reference>
<dbReference type="EMBL" id="LRPC01000012">
    <property type="protein sequence ID" value="KYG75622.1"/>
    <property type="molecule type" value="Genomic_DNA"/>
</dbReference>
<dbReference type="InterPro" id="IPR013517">
    <property type="entry name" value="FG-GAP"/>
</dbReference>
<dbReference type="Gene3D" id="2.130.10.130">
    <property type="entry name" value="Integrin alpha, N-terminal"/>
    <property type="match status" value="1"/>
</dbReference>
<keyword evidence="1 2" id="KW-0732">Signal</keyword>
<sequence>MRYSLTAFLLSFALSIQAQVQFKFDQSIPVSENNEIMNRAFEGGLNSAQFQTMDLNGDGILDLVIFHRISRSLSTYLNINNQWVFSPNYQNLFPEDVVNWMILKDYDCDGLKDLFTSTALGIKVYRNTSTANSVTWELASEFLTWDSGSNIQVAPTDIPGIADVNGDGALDILTYRFGSAGSIDYYENTGNCGNLTFTRVTRTWGDFYDCGCNDFSFGQPCGTVGGFSNLVSEPSDQQVILHAGGKTITPFDADNDGDIDIIASDELCENLYFFRNEGSANQALMTAFETYPPDDPVSLQFFPAAFLEDINFDGLKDLVVSSNLDNNVGNLVDFQKNVNSFINLGSNENPDFNTSSAFLQNEMIDVGENAFPTFFDIDSDGDLDMFISNSGTQINGEFIGTIWHYENTGNRFNPSFELITNDFQSLSSLGFSQLKALFSDLDGDGNTDLILQARVGPLDARVFVLPRDNSGNFGSPIDLELNVSEASNPTLFDLNGDGLDDFIIGQQFGSMSAYYNRGSFTFSDEQTDFGSFENDFSRQNLSIAIGRFSSDAKPQVITVDSRGMLTLHSDQADENFRKSDTNQDLLLNNETLTNTRLGRASYLAAVDLFGDGSPSLVVGSSKGGLLFLRNIQDDNSSETDLRVSISPNPTDNQTQILTNNSGRVDIISLNGKLIQEAIPIQQSTVLNLQFGSLPAGIYLIRVRANNGKSLTKRILIQR</sequence>
<dbReference type="PANTHER" id="PTHR44103:SF1">
    <property type="entry name" value="PROPROTEIN CONVERTASE P"/>
    <property type="match status" value="1"/>
</dbReference>
<feature type="chain" id="PRO_5007574412" description="Secretion system C-terminal sorting domain-containing protein" evidence="2">
    <location>
        <begin position="19"/>
        <end position="718"/>
    </location>
</feature>